<name>A0ABU4WB24_9FUSO</name>
<dbReference type="PANTHER" id="PTHR34819">
    <property type="entry name" value="LARGE CYSTEINE-RICH PERIPLASMIC PROTEIN OMCB"/>
    <property type="match status" value="1"/>
</dbReference>
<comment type="caution">
    <text evidence="2">The sequence shown here is derived from an EMBL/GenBank/DDBJ whole genome shotgun (WGS) entry which is preliminary data.</text>
</comment>
<accession>A0ABU4WB24</accession>
<feature type="non-terminal residue" evidence="2">
    <location>
        <position position="1"/>
    </location>
</feature>
<gene>
    <name evidence="2" type="ORF">RFV38_09475</name>
</gene>
<dbReference type="Pfam" id="PF01345">
    <property type="entry name" value="DUF11"/>
    <property type="match status" value="1"/>
</dbReference>
<dbReference type="SUPFAM" id="SSF49401">
    <property type="entry name" value="Bacterial adhesins"/>
    <property type="match status" value="1"/>
</dbReference>
<protein>
    <recommendedName>
        <fullName evidence="1">DUF11 domain-containing protein</fullName>
    </recommendedName>
</protein>
<proteinExistence type="predicted"/>
<feature type="domain" description="DUF11" evidence="1">
    <location>
        <begin position="554"/>
        <end position="677"/>
    </location>
</feature>
<evidence type="ECO:0000259" key="1">
    <source>
        <dbReference type="Pfam" id="PF01345"/>
    </source>
</evidence>
<dbReference type="EMBL" id="JAVIKH010000012">
    <property type="protein sequence ID" value="MDX8336721.1"/>
    <property type="molecule type" value="Genomic_DNA"/>
</dbReference>
<dbReference type="InterPro" id="IPR008966">
    <property type="entry name" value="Adhesion_dom_sf"/>
</dbReference>
<dbReference type="NCBIfam" id="TIGR01451">
    <property type="entry name" value="B_ant_repeat"/>
    <property type="match status" value="4"/>
</dbReference>
<dbReference type="RefSeq" id="WP_320314103.1">
    <property type="nucleotide sequence ID" value="NZ_JAVIKH010000012.1"/>
</dbReference>
<dbReference type="PANTHER" id="PTHR34819:SF3">
    <property type="entry name" value="CELL SURFACE PROTEIN"/>
    <property type="match status" value="1"/>
</dbReference>
<dbReference type="InterPro" id="IPR001434">
    <property type="entry name" value="OmcB-like_DUF11"/>
</dbReference>
<dbReference type="Proteomes" id="UP001279681">
    <property type="component" value="Unassembled WGS sequence"/>
</dbReference>
<sequence>SDKTGQVVQSGEVIGYTLKLTNSSKVDAKNYVVKDTLLSNPLLTKPEDVLVEGGSLEGDIFESTGGSVTVPAGKTVTITYTVKVPSEYPNETIVNSVNNGEEVVVEYDDPSVSVVKTSDKTGQVVQSGEVIGYTLKLTNSSKVDAKNYVVKDTLLSNPLLTKPEDVLVEGGSLEGDIFESTGGSVTVPAGKTVTITYTVKVPSEYPNETIVNSVNNGEEVVVEYDDPSVSVVKTSDKTGQVVQSGEVIGYTLKLTNSSKVDAKNYVVKDTLLSNPLLTKPEDVLVEGGSLEGDIFESTGGSVTVPAGKTVTITYTVKVPSEYPNETIVNSVNNGEEVVVEVDKPVVRLRHDVFGYEEKFDDSNELINQDKGIVTDFENIENKNSNPPVILPGNKAIHFISLINPSKVDLKGKSDINHQLDGKQLKDDNGNPAFSEHKFQGIVLTNLDTNEKVFYSEKELNEGQAKAKNTREAITLPEANELKITPKTSSFTFEEKIPSRTAISFVFSSTVNSEGTFNKNTRVTSYAFLPFDSEQNTSEGELRKAVITIGRREADLILSKNVEIEEASVGKFVPYTIEIKNMGQDPVENIIISDKIPPGFTYVEGSAVQELKDGYAEKKLQVIGTKEIEIGPISQIKSGETIVIKYLLKVGVGVKPGTYKNIAVVKNENKENISNTDSVDIDIVADPIFEHTTVIGKVFHDRDEDGIQDYADAKKVHISVDIPKEYYIKNTTTVSKDGKNYSFADKYTTITIRNIKGRVSELEPSTNNMVVIRKELIKPIMANVRVQTLGGTDITQQNNGNIITKHIGDKAKGMTSQDIIITQRVVKNKNGQIFLEIFVLNNGIQEEGLPGVRLATPEGIVVETDRFGRYHVPPVAETLGKNYIIKVDPVTLPKGARFTTENPRVRHLGKVMMKFNFGVKLPELKNIKSTKKTLKTITPELFEIPPELLPKQLSDK</sequence>
<evidence type="ECO:0000313" key="2">
    <source>
        <dbReference type="EMBL" id="MDX8336721.1"/>
    </source>
</evidence>
<dbReference type="InterPro" id="IPR047589">
    <property type="entry name" value="DUF11_rpt"/>
</dbReference>
<evidence type="ECO:0000313" key="3">
    <source>
        <dbReference type="Proteomes" id="UP001279681"/>
    </source>
</evidence>
<organism evidence="2 3">
    <name type="scientific">Candidatus Cetobacterium colombiensis</name>
    <dbReference type="NCBI Taxonomy" id="3073100"/>
    <lineage>
        <taxon>Bacteria</taxon>
        <taxon>Fusobacteriati</taxon>
        <taxon>Fusobacteriota</taxon>
        <taxon>Fusobacteriia</taxon>
        <taxon>Fusobacteriales</taxon>
        <taxon>Fusobacteriaceae</taxon>
        <taxon>Cetobacterium</taxon>
    </lineage>
</organism>
<reference evidence="3" key="1">
    <citation type="submission" date="2023-07" db="EMBL/GenBank/DDBJ databases">
        <authorList>
            <person name="Colorado M.A."/>
            <person name="Villamil L.M."/>
            <person name="Melo J.F."/>
            <person name="Rodriguez J.A."/>
            <person name="Ruiz R.Y."/>
        </authorList>
    </citation>
    <scope>NUCLEOTIDE SEQUENCE [LARGE SCALE GENOMIC DNA]</scope>
    <source>
        <strain evidence="3">C33</strain>
    </source>
</reference>
<keyword evidence="3" id="KW-1185">Reference proteome</keyword>
<dbReference type="InterPro" id="IPR051172">
    <property type="entry name" value="Chlamydia_OmcB"/>
</dbReference>